<dbReference type="PANTHER" id="PTHR11103">
    <property type="entry name" value="SLR1189 PROTEIN"/>
    <property type="match status" value="1"/>
</dbReference>
<sequence length="353" mass="39545">MSTLGLMERLNSGEKVVVAEGYLFNFEKRCYLQAGPFVPTVVLEHPDLVQQLHEEFVRAGSDVVLALTYYGHREKLKLINRAYDLEELNRSALRIARKCADETGTLMAGNICNTNVYNPNNPGSKETVKSIFKEQIEWAVEEGADFIVAETFLVFEEAMIALEAINEYGQGLPSVVTLAIMNNRKEGKDYTVDNVEVTEALKRLEASGADVVGLNCIRGPDTMLGIMENVKKSGVKAHLAALPVPYRTTEREPIFIMLTDPKRGTKLFPNNLDCCMSTRDDIFEFGQRCDEIGVPYIGICCGNSPHYTRTLCESIGRKPPACKYSPDMKLHCVFGDDDHAHQYRKKKEAKMTD</sequence>
<dbReference type="PROSITE" id="PS50970">
    <property type="entry name" value="HCY"/>
    <property type="match status" value="1"/>
</dbReference>
<comment type="pathway">
    <text evidence="3">Amino-acid biosynthesis; L-methionine biosynthesis via de novo pathway.</text>
</comment>
<accession>A0A9Q0YMK6</accession>
<organism evidence="7 8">
    <name type="scientific">Holothuria leucospilota</name>
    <name type="common">Black long sea cucumber</name>
    <name type="synonym">Mertensiothuria leucospilota</name>
    <dbReference type="NCBI Taxonomy" id="206669"/>
    <lineage>
        <taxon>Eukaryota</taxon>
        <taxon>Metazoa</taxon>
        <taxon>Echinodermata</taxon>
        <taxon>Eleutherozoa</taxon>
        <taxon>Echinozoa</taxon>
        <taxon>Holothuroidea</taxon>
        <taxon>Aspidochirotacea</taxon>
        <taxon>Aspidochirotida</taxon>
        <taxon>Holothuriidae</taxon>
        <taxon>Holothuria</taxon>
    </lineage>
</organism>
<dbReference type="InterPro" id="IPR017226">
    <property type="entry name" value="BHMT-like"/>
</dbReference>
<name>A0A9Q0YMK6_HOLLE</name>
<evidence type="ECO:0000256" key="5">
    <source>
        <dbReference type="PROSITE-ProRule" id="PRU00333"/>
    </source>
</evidence>
<dbReference type="EMBL" id="JAIZAY010000018">
    <property type="protein sequence ID" value="KAJ8025147.1"/>
    <property type="molecule type" value="Genomic_DNA"/>
</dbReference>
<dbReference type="Proteomes" id="UP001152320">
    <property type="component" value="Chromosome 18"/>
</dbReference>
<proteinExistence type="predicted"/>
<dbReference type="InterPro" id="IPR003726">
    <property type="entry name" value="HCY_dom"/>
</dbReference>
<dbReference type="GO" id="GO:0009086">
    <property type="term" value="P:methionine biosynthetic process"/>
    <property type="evidence" value="ECO:0007669"/>
    <property type="project" value="InterPro"/>
</dbReference>
<dbReference type="PANTHER" id="PTHR11103:SF18">
    <property type="entry name" value="SLR1189 PROTEIN"/>
    <property type="match status" value="1"/>
</dbReference>
<dbReference type="GO" id="GO:0008270">
    <property type="term" value="F:zinc ion binding"/>
    <property type="evidence" value="ECO:0007669"/>
    <property type="project" value="InterPro"/>
</dbReference>
<dbReference type="Pfam" id="PF02574">
    <property type="entry name" value="S-methyl_trans"/>
    <property type="match status" value="1"/>
</dbReference>
<feature type="binding site" evidence="4 5">
    <location>
        <position position="216"/>
    </location>
    <ligand>
        <name>Zn(2+)</name>
        <dbReference type="ChEBI" id="CHEBI:29105"/>
    </ligand>
</feature>
<keyword evidence="4 5" id="KW-0479">Metal-binding</keyword>
<evidence type="ECO:0000256" key="4">
    <source>
        <dbReference type="PIRSR" id="PIRSR037505-2"/>
    </source>
</evidence>
<evidence type="ECO:0000256" key="3">
    <source>
        <dbReference type="ARBA" id="ARBA00034478"/>
    </source>
</evidence>
<dbReference type="Gene3D" id="3.20.20.330">
    <property type="entry name" value="Homocysteine-binding-like domain"/>
    <property type="match status" value="1"/>
</dbReference>
<feature type="binding site" evidence="4 5">
    <location>
        <position position="300"/>
    </location>
    <ligand>
        <name>Zn(2+)</name>
        <dbReference type="ChEBI" id="CHEBI:29105"/>
    </ligand>
</feature>
<evidence type="ECO:0000256" key="2">
    <source>
        <dbReference type="ARBA" id="ARBA00022679"/>
    </source>
</evidence>
<dbReference type="GO" id="GO:0008168">
    <property type="term" value="F:methyltransferase activity"/>
    <property type="evidence" value="ECO:0007669"/>
    <property type="project" value="UniProtKB-UniRule"/>
</dbReference>
<dbReference type="PIRSF" id="PIRSF037505">
    <property type="entry name" value="Betaine_HMT"/>
    <property type="match status" value="1"/>
</dbReference>
<evidence type="ECO:0000313" key="7">
    <source>
        <dbReference type="EMBL" id="KAJ8025147.1"/>
    </source>
</evidence>
<keyword evidence="8" id="KW-1185">Reference proteome</keyword>
<evidence type="ECO:0000256" key="1">
    <source>
        <dbReference type="ARBA" id="ARBA00022603"/>
    </source>
</evidence>
<dbReference type="SUPFAM" id="SSF82282">
    <property type="entry name" value="Homocysteine S-methyltransferase"/>
    <property type="match status" value="1"/>
</dbReference>
<dbReference type="AlphaFoldDB" id="A0A9Q0YMK6"/>
<evidence type="ECO:0000259" key="6">
    <source>
        <dbReference type="PROSITE" id="PS50970"/>
    </source>
</evidence>
<dbReference type="InterPro" id="IPR036589">
    <property type="entry name" value="HCY_dom_sf"/>
</dbReference>
<dbReference type="GO" id="GO:0032259">
    <property type="term" value="P:methylation"/>
    <property type="evidence" value="ECO:0007669"/>
    <property type="project" value="UniProtKB-KW"/>
</dbReference>
<comment type="cofactor">
    <cofactor evidence="4">
        <name>Zn(2+)</name>
        <dbReference type="ChEBI" id="CHEBI:29105"/>
    </cofactor>
    <text evidence="4">Binds 1 zinc ion per subunit.</text>
</comment>
<feature type="binding site" evidence="4 5">
    <location>
        <position position="301"/>
    </location>
    <ligand>
        <name>Zn(2+)</name>
        <dbReference type="ChEBI" id="CHEBI:29105"/>
    </ligand>
</feature>
<reference evidence="7" key="1">
    <citation type="submission" date="2021-10" db="EMBL/GenBank/DDBJ databases">
        <title>Tropical sea cucumber genome reveals ecological adaptation and Cuvierian tubules defense mechanism.</title>
        <authorList>
            <person name="Chen T."/>
        </authorList>
    </citation>
    <scope>NUCLEOTIDE SEQUENCE</scope>
    <source>
        <strain evidence="7">Nanhai2018</strain>
        <tissue evidence="7">Muscle</tissue>
    </source>
</reference>
<keyword evidence="4 5" id="KW-0862">Zinc</keyword>
<evidence type="ECO:0000313" key="8">
    <source>
        <dbReference type="Proteomes" id="UP001152320"/>
    </source>
</evidence>
<protein>
    <submittedName>
        <fullName evidence="7">Betaine--homocysteine S-methyltransferase 1</fullName>
    </submittedName>
</protein>
<dbReference type="OrthoDB" id="261426at2759"/>
<feature type="domain" description="Hcy-binding" evidence="6">
    <location>
        <begin position="5"/>
        <end position="315"/>
    </location>
</feature>
<keyword evidence="1 5" id="KW-0489">Methyltransferase</keyword>
<gene>
    <name evidence="7" type="ORF">HOLleu_35269</name>
</gene>
<keyword evidence="2 5" id="KW-0808">Transferase</keyword>
<comment type="caution">
    <text evidence="7">The sequence shown here is derived from an EMBL/GenBank/DDBJ whole genome shotgun (WGS) entry which is preliminary data.</text>
</comment>